<sequence>MKRGDGRWSRAVIEWYPREKERPFGRPPTRWSDSLSFPYNISDDRKSAFYTGPEELKIEVSGRYATIRNKAIATFEERITQVTK</sequence>
<accession>A0A016S0K4</accession>
<evidence type="ECO:0000313" key="2">
    <source>
        <dbReference type="Proteomes" id="UP000024635"/>
    </source>
</evidence>
<proteinExistence type="predicted"/>
<dbReference type="Proteomes" id="UP000024635">
    <property type="component" value="Unassembled WGS sequence"/>
</dbReference>
<gene>
    <name evidence="1" type="primary">Acey_s0322.g2451</name>
    <name evidence="1" type="ORF">Y032_0322g2451</name>
</gene>
<dbReference type="AlphaFoldDB" id="A0A016S0K4"/>
<dbReference type="EMBL" id="JARK01001658">
    <property type="protein sequence ID" value="EYB84165.1"/>
    <property type="molecule type" value="Genomic_DNA"/>
</dbReference>
<keyword evidence="2" id="KW-1185">Reference proteome</keyword>
<comment type="caution">
    <text evidence="1">The sequence shown here is derived from an EMBL/GenBank/DDBJ whole genome shotgun (WGS) entry which is preliminary data.</text>
</comment>
<dbReference type="OrthoDB" id="407509at2759"/>
<protein>
    <submittedName>
        <fullName evidence="1">Uncharacterized protein</fullName>
    </submittedName>
</protein>
<organism evidence="1 2">
    <name type="scientific">Ancylostoma ceylanicum</name>
    <dbReference type="NCBI Taxonomy" id="53326"/>
    <lineage>
        <taxon>Eukaryota</taxon>
        <taxon>Metazoa</taxon>
        <taxon>Ecdysozoa</taxon>
        <taxon>Nematoda</taxon>
        <taxon>Chromadorea</taxon>
        <taxon>Rhabditida</taxon>
        <taxon>Rhabditina</taxon>
        <taxon>Rhabditomorpha</taxon>
        <taxon>Strongyloidea</taxon>
        <taxon>Ancylostomatidae</taxon>
        <taxon>Ancylostomatinae</taxon>
        <taxon>Ancylostoma</taxon>
    </lineage>
</organism>
<reference evidence="2" key="1">
    <citation type="journal article" date="2015" name="Nat. Genet.">
        <title>The genome and transcriptome of the zoonotic hookworm Ancylostoma ceylanicum identify infection-specific gene families.</title>
        <authorList>
            <person name="Schwarz E.M."/>
            <person name="Hu Y."/>
            <person name="Antoshechkin I."/>
            <person name="Miller M.M."/>
            <person name="Sternberg P.W."/>
            <person name="Aroian R.V."/>
        </authorList>
    </citation>
    <scope>NUCLEOTIDE SEQUENCE</scope>
    <source>
        <strain evidence="2">HY135</strain>
    </source>
</reference>
<name>A0A016S0K4_9BILA</name>
<evidence type="ECO:0000313" key="1">
    <source>
        <dbReference type="EMBL" id="EYB84165.1"/>
    </source>
</evidence>